<keyword evidence="2" id="KW-1185">Reference proteome</keyword>
<evidence type="ECO:0000313" key="1">
    <source>
        <dbReference type="EMBL" id="VVC91382.1"/>
    </source>
</evidence>
<sequence>MRSRSLEYLVTLDSLPVLNSDDECRLQEGPVGFGKGYYAVVVGPPSSMVCAERSSTWQLWHPSLEAALDTHCSEQSSVARIAGALNMLITKMREGCYELHRSTSSHQGSLQLVSRYAASCALRRRLYTGSSRADVFFEWPLFLPEFDNDETRDHKTLDHEITDLCDSPVYIGFVSVEVPQGDEGIPLSPSESLESALFTRWERLSHEVKCTGANSYTKRQINYLSRVATELVKCKRSIVYESHSTFRANLIQATSVNLQSMEDLIHIMAIILDQARDIYLNNIRNRSKEFDRDLTIYRSKKWSKLRDYYDASSACLIDAVRRDRDVIWGEPNLMANVLHWLYKGARDDKRYLGPVLKPYLDELFTSSMENCWFLDDFDSNQCDTEFLGLQEYCAGVHEGTVEPCTGLLDAAKTFGWAKALVDFVDRHKFVDFRLVFPTGDGLAVSYPLRLRSQHEPGAARLLTLTRADKEQAKLRLATRCVLHAFHDAFIGKRFQTKELHGSTDEILAKVKTGSFWRTSKPDIIPSPSSEPRRRPATVYGFPEISITSHSDTKTLRRKYHTLRSLVYKEQVDVKAMRQRPRSACSTVRSKQSLSRPKLLETLDFITGVKDAFSVEESGASDVEDNCWRVEDEWVTSQVAPLNFITSRDSSRAMLPPG</sequence>
<organism evidence="1 2">
    <name type="scientific">Leptidea sinapis</name>
    <dbReference type="NCBI Taxonomy" id="189913"/>
    <lineage>
        <taxon>Eukaryota</taxon>
        <taxon>Metazoa</taxon>
        <taxon>Ecdysozoa</taxon>
        <taxon>Arthropoda</taxon>
        <taxon>Hexapoda</taxon>
        <taxon>Insecta</taxon>
        <taxon>Pterygota</taxon>
        <taxon>Neoptera</taxon>
        <taxon>Endopterygota</taxon>
        <taxon>Lepidoptera</taxon>
        <taxon>Glossata</taxon>
        <taxon>Ditrysia</taxon>
        <taxon>Papilionoidea</taxon>
        <taxon>Pieridae</taxon>
        <taxon>Dismorphiinae</taxon>
        <taxon>Leptidea</taxon>
    </lineage>
</organism>
<protein>
    <submittedName>
        <fullName evidence="1">Uncharacterized protein</fullName>
    </submittedName>
</protein>
<dbReference type="Proteomes" id="UP000324832">
    <property type="component" value="Unassembled WGS sequence"/>
</dbReference>
<gene>
    <name evidence="1" type="ORF">LSINAPIS_LOCUS4067</name>
</gene>
<evidence type="ECO:0000313" key="2">
    <source>
        <dbReference type="Proteomes" id="UP000324832"/>
    </source>
</evidence>
<dbReference type="EMBL" id="FZQP02001037">
    <property type="protein sequence ID" value="VVC91382.1"/>
    <property type="molecule type" value="Genomic_DNA"/>
</dbReference>
<reference evidence="1 2" key="1">
    <citation type="submission" date="2017-07" db="EMBL/GenBank/DDBJ databases">
        <authorList>
            <person name="Talla V."/>
            <person name="Backstrom N."/>
        </authorList>
    </citation>
    <scope>NUCLEOTIDE SEQUENCE [LARGE SCALE GENOMIC DNA]</scope>
</reference>
<accession>A0A5E4Q1K7</accession>
<name>A0A5E4Q1K7_9NEOP</name>
<dbReference type="AlphaFoldDB" id="A0A5E4Q1K7"/>
<proteinExistence type="predicted"/>